<reference evidence="1" key="2">
    <citation type="submission" date="2020-11" db="EMBL/GenBank/DDBJ databases">
        <authorList>
            <person name="McCartney M.A."/>
            <person name="Auch B."/>
            <person name="Kono T."/>
            <person name="Mallez S."/>
            <person name="Becker A."/>
            <person name="Gohl D.M."/>
            <person name="Silverstein K.A.T."/>
            <person name="Koren S."/>
            <person name="Bechman K.B."/>
            <person name="Herman A."/>
            <person name="Abrahante J.E."/>
            <person name="Garbe J."/>
        </authorList>
    </citation>
    <scope>NUCLEOTIDE SEQUENCE</scope>
    <source>
        <strain evidence="1">Duluth1</strain>
        <tissue evidence="1">Whole animal</tissue>
    </source>
</reference>
<dbReference type="AlphaFoldDB" id="A0A9D4LN92"/>
<reference evidence="1" key="1">
    <citation type="journal article" date="2019" name="bioRxiv">
        <title>The Genome of the Zebra Mussel, Dreissena polymorpha: A Resource for Invasive Species Research.</title>
        <authorList>
            <person name="McCartney M.A."/>
            <person name="Auch B."/>
            <person name="Kono T."/>
            <person name="Mallez S."/>
            <person name="Zhang Y."/>
            <person name="Obille A."/>
            <person name="Becker A."/>
            <person name="Abrahante J.E."/>
            <person name="Garbe J."/>
            <person name="Badalamenti J.P."/>
            <person name="Herman A."/>
            <person name="Mangelson H."/>
            <person name="Liachko I."/>
            <person name="Sullivan S."/>
            <person name="Sone E.D."/>
            <person name="Koren S."/>
            <person name="Silverstein K.A.T."/>
            <person name="Beckman K.B."/>
            <person name="Gohl D.M."/>
        </authorList>
    </citation>
    <scope>NUCLEOTIDE SEQUENCE</scope>
    <source>
        <strain evidence="1">Duluth1</strain>
        <tissue evidence="1">Whole animal</tissue>
    </source>
</reference>
<name>A0A9D4LN92_DREPO</name>
<accession>A0A9D4LN92</accession>
<protein>
    <submittedName>
        <fullName evidence="1">Uncharacterized protein</fullName>
    </submittedName>
</protein>
<evidence type="ECO:0000313" key="1">
    <source>
        <dbReference type="EMBL" id="KAH3860814.1"/>
    </source>
</evidence>
<comment type="caution">
    <text evidence="1">The sequence shown here is derived from an EMBL/GenBank/DDBJ whole genome shotgun (WGS) entry which is preliminary data.</text>
</comment>
<keyword evidence="2" id="KW-1185">Reference proteome</keyword>
<sequence length="110" mass="12596">MYISRLQTVHLYNVVVVPVPVFHRKPPRPRWSTAVAVVHREIDFPITPAREFLSTFLSRQDDAIRHGDITVVHGVSGEIVIFYAGRNHGDAWKKAEIALDVLYMLKSYVL</sequence>
<dbReference type="EMBL" id="JAIWYP010000002">
    <property type="protein sequence ID" value="KAH3860814.1"/>
    <property type="molecule type" value="Genomic_DNA"/>
</dbReference>
<organism evidence="1 2">
    <name type="scientific">Dreissena polymorpha</name>
    <name type="common">Zebra mussel</name>
    <name type="synonym">Mytilus polymorpha</name>
    <dbReference type="NCBI Taxonomy" id="45954"/>
    <lineage>
        <taxon>Eukaryota</taxon>
        <taxon>Metazoa</taxon>
        <taxon>Spiralia</taxon>
        <taxon>Lophotrochozoa</taxon>
        <taxon>Mollusca</taxon>
        <taxon>Bivalvia</taxon>
        <taxon>Autobranchia</taxon>
        <taxon>Heteroconchia</taxon>
        <taxon>Euheterodonta</taxon>
        <taxon>Imparidentia</taxon>
        <taxon>Neoheterodontei</taxon>
        <taxon>Myida</taxon>
        <taxon>Dreissenoidea</taxon>
        <taxon>Dreissenidae</taxon>
        <taxon>Dreissena</taxon>
    </lineage>
</organism>
<proteinExistence type="predicted"/>
<evidence type="ECO:0000313" key="2">
    <source>
        <dbReference type="Proteomes" id="UP000828390"/>
    </source>
</evidence>
<gene>
    <name evidence="1" type="ORF">DPMN_023738</name>
</gene>
<dbReference type="Proteomes" id="UP000828390">
    <property type="component" value="Unassembled WGS sequence"/>
</dbReference>